<dbReference type="RefSeq" id="WP_139797674.1">
    <property type="nucleotide sequence ID" value="NZ_AP022583.1"/>
</dbReference>
<dbReference type="Proteomes" id="UP000466894">
    <property type="component" value="Chromosome"/>
</dbReference>
<gene>
    <name evidence="5" type="ORF">MNVI_00940</name>
</gene>
<keyword evidence="2 4" id="KW-0472">Membrane</keyword>
<evidence type="ECO:0000256" key="2">
    <source>
        <dbReference type="ARBA" id="ARBA00023136"/>
    </source>
</evidence>
<evidence type="ECO:0000313" key="6">
    <source>
        <dbReference type="Proteomes" id="UP000466894"/>
    </source>
</evidence>
<dbReference type="AlphaFoldDB" id="A0A7I7P7A2"/>
<evidence type="ECO:0000256" key="1">
    <source>
        <dbReference type="ARBA" id="ARBA00004370"/>
    </source>
</evidence>
<feature type="transmembrane region" description="Helical" evidence="4">
    <location>
        <begin position="36"/>
        <end position="57"/>
    </location>
</feature>
<dbReference type="PANTHER" id="PTHR37042">
    <property type="entry name" value="OUTER MEMBRANE PROTEIN RV1973"/>
    <property type="match status" value="1"/>
</dbReference>
<feature type="region of interest" description="Disordered" evidence="3">
    <location>
        <begin position="1"/>
        <end position="28"/>
    </location>
</feature>
<evidence type="ECO:0000256" key="4">
    <source>
        <dbReference type="SAM" id="Phobius"/>
    </source>
</evidence>
<reference evidence="5 6" key="1">
    <citation type="journal article" date="2019" name="Emerg. Microbes Infect.">
        <title>Comprehensive subspecies identification of 175 nontuberculous mycobacteria species based on 7547 genomic profiles.</title>
        <authorList>
            <person name="Matsumoto Y."/>
            <person name="Kinjo T."/>
            <person name="Motooka D."/>
            <person name="Nabeya D."/>
            <person name="Jung N."/>
            <person name="Uechi K."/>
            <person name="Horii T."/>
            <person name="Iida T."/>
            <person name="Fujita J."/>
            <person name="Nakamura S."/>
        </authorList>
    </citation>
    <scope>NUCLEOTIDE SEQUENCE [LARGE SCALE GENOMIC DNA]</scope>
    <source>
        <strain evidence="5 6">JCM 16367</strain>
    </source>
</reference>
<keyword evidence="4" id="KW-1133">Transmembrane helix</keyword>
<comment type="subcellular location">
    <subcellularLocation>
        <location evidence="1">Membrane</location>
    </subcellularLocation>
</comment>
<dbReference type="KEGG" id="mnv:MNVI_00940"/>
<dbReference type="OrthoDB" id="5188486at2"/>
<sequence>MESPGDAASAGLHESAAESTADDGGTRRRGRAPVRLLAAAALIAVLAGAGSGGWLLYQRHEKDVAAQQALSAAENFVVMLTSVDSNTLDKHVADVLDGSTGDFSEKYAKTVSGQHHQHVVENKVTTHGKVVESAVKSVSANKVQVLLMVDQSVTSSANPEPYIDRSRVKVTMQKVNGRWLASDVELL</sequence>
<dbReference type="GO" id="GO:0016020">
    <property type="term" value="C:membrane"/>
    <property type="evidence" value="ECO:0007669"/>
    <property type="project" value="UniProtKB-SubCell"/>
</dbReference>
<dbReference type="EMBL" id="AP022583">
    <property type="protein sequence ID" value="BBY04776.1"/>
    <property type="molecule type" value="Genomic_DNA"/>
</dbReference>
<evidence type="ECO:0000256" key="3">
    <source>
        <dbReference type="SAM" id="MobiDB-lite"/>
    </source>
</evidence>
<keyword evidence="4" id="KW-0812">Transmembrane</keyword>
<evidence type="ECO:0008006" key="7">
    <source>
        <dbReference type="Google" id="ProtNLM"/>
    </source>
</evidence>
<proteinExistence type="predicted"/>
<accession>A0A7I7P7A2</accession>
<dbReference type="PANTHER" id="PTHR37042:SF4">
    <property type="entry name" value="OUTER MEMBRANE PROTEIN RV1973"/>
    <property type="match status" value="1"/>
</dbReference>
<organism evidence="5 6">
    <name type="scientific">Mycobacterium noviomagense</name>
    <dbReference type="NCBI Taxonomy" id="459858"/>
    <lineage>
        <taxon>Bacteria</taxon>
        <taxon>Bacillati</taxon>
        <taxon>Actinomycetota</taxon>
        <taxon>Actinomycetes</taxon>
        <taxon>Mycobacteriales</taxon>
        <taxon>Mycobacteriaceae</taxon>
        <taxon>Mycobacterium</taxon>
    </lineage>
</organism>
<name>A0A7I7P7A2_9MYCO</name>
<protein>
    <recommendedName>
        <fullName evidence="7">Mce associated membrane protein</fullName>
    </recommendedName>
</protein>
<evidence type="ECO:0000313" key="5">
    <source>
        <dbReference type="EMBL" id="BBY04776.1"/>
    </source>
</evidence>